<name>A0A1X0S5D3_RHIZD</name>
<organism evidence="1 2">
    <name type="scientific">Rhizopus microsporus</name>
    <dbReference type="NCBI Taxonomy" id="58291"/>
    <lineage>
        <taxon>Eukaryota</taxon>
        <taxon>Fungi</taxon>
        <taxon>Fungi incertae sedis</taxon>
        <taxon>Mucoromycota</taxon>
        <taxon>Mucoromycotina</taxon>
        <taxon>Mucoromycetes</taxon>
        <taxon>Mucorales</taxon>
        <taxon>Mucorineae</taxon>
        <taxon>Rhizopodaceae</taxon>
        <taxon>Rhizopus</taxon>
    </lineage>
</organism>
<dbReference type="Proteomes" id="UP000242381">
    <property type="component" value="Unassembled WGS sequence"/>
</dbReference>
<feature type="non-terminal residue" evidence="1">
    <location>
        <position position="59"/>
    </location>
</feature>
<evidence type="ECO:0000313" key="2">
    <source>
        <dbReference type="Proteomes" id="UP000242381"/>
    </source>
</evidence>
<dbReference type="EMBL" id="KV921311">
    <property type="protein sequence ID" value="ORE19399.1"/>
    <property type="molecule type" value="Genomic_DNA"/>
</dbReference>
<gene>
    <name evidence="1" type="ORF">BCV71DRAFT_226336</name>
</gene>
<dbReference type="AlphaFoldDB" id="A0A1X0S5D3"/>
<accession>A0A1X0S5D3</accession>
<reference evidence="1 2" key="1">
    <citation type="journal article" date="2016" name="Proc. Natl. Acad. Sci. U.S.A.">
        <title>Lipid metabolic changes in an early divergent fungus govern the establishment of a mutualistic symbiosis with endobacteria.</title>
        <authorList>
            <person name="Lastovetsky O.A."/>
            <person name="Gaspar M.L."/>
            <person name="Mondo S.J."/>
            <person name="LaButti K.M."/>
            <person name="Sandor L."/>
            <person name="Grigoriev I.V."/>
            <person name="Henry S.A."/>
            <person name="Pawlowska T.E."/>
        </authorList>
    </citation>
    <scope>NUCLEOTIDE SEQUENCE [LARGE SCALE GENOMIC DNA]</scope>
    <source>
        <strain evidence="1 2">ATCC 11559</strain>
    </source>
</reference>
<sequence length="59" mass="6396">MRSIQIQESSIWPHRGVISNTVFSTTVNITTSSEPGTEATTIGISTTSNQTVAEVERED</sequence>
<protein>
    <submittedName>
        <fullName evidence="1">Uncharacterized protein</fullName>
    </submittedName>
</protein>
<evidence type="ECO:0000313" key="1">
    <source>
        <dbReference type="EMBL" id="ORE19399.1"/>
    </source>
</evidence>
<proteinExistence type="predicted"/>